<evidence type="ECO:0000313" key="17">
    <source>
        <dbReference type="EMBL" id="VFD29223.1"/>
    </source>
</evidence>
<dbReference type="EMBL" id="LK932505">
    <property type="protein sequence ID" value="CDS85336.1"/>
    <property type="molecule type" value="Genomic_DNA"/>
</dbReference>
<keyword evidence="3 14" id="KW-0808">Transferase</keyword>
<name>A0A069AAZ5_CLODI</name>
<dbReference type="Proteomes" id="UP000189137">
    <property type="component" value="Unassembled WGS sequence"/>
</dbReference>
<dbReference type="Pfam" id="PF06144">
    <property type="entry name" value="DNA_pol3_delta"/>
    <property type="match status" value="1"/>
</dbReference>
<reference evidence="11" key="1">
    <citation type="submission" date="2014-07" db="EMBL/GenBank/DDBJ databases">
        <authorList>
            <person name="Monot Marc"/>
        </authorList>
    </citation>
    <scope>NUCLEOTIDE SEQUENCE</scope>
    <source>
        <strain evidence="13">7032989</strain>
        <strain evidence="12">7032994</strain>
    </source>
</reference>
<evidence type="ECO:0000313" key="19">
    <source>
        <dbReference type="Proteomes" id="UP000189137"/>
    </source>
</evidence>
<evidence type="ECO:0000256" key="8">
    <source>
        <dbReference type="ARBA" id="ARBA00049244"/>
    </source>
</evidence>
<dbReference type="Pfam" id="PF21694">
    <property type="entry name" value="DNA_pol3_delta_C"/>
    <property type="match status" value="1"/>
</dbReference>
<evidence type="ECO:0000313" key="12">
    <source>
        <dbReference type="EMBL" id="CDS88096.1"/>
    </source>
</evidence>
<dbReference type="Proteomes" id="UP000878956">
    <property type="component" value="Unassembled WGS sequence"/>
</dbReference>
<dbReference type="Gene3D" id="1.10.8.60">
    <property type="match status" value="1"/>
</dbReference>
<dbReference type="GO" id="GO:0006261">
    <property type="term" value="P:DNA-templated DNA replication"/>
    <property type="evidence" value="ECO:0007669"/>
    <property type="project" value="TreeGrafter"/>
</dbReference>
<dbReference type="EMBL" id="CAAJVP010000005">
    <property type="protein sequence ID" value="VHY02628.1"/>
    <property type="molecule type" value="Genomic_DNA"/>
</dbReference>
<dbReference type="EMBL" id="DAEPXK010000020">
    <property type="protein sequence ID" value="HBH1542625.1"/>
    <property type="molecule type" value="Genomic_DNA"/>
</dbReference>
<dbReference type="InterPro" id="IPR008921">
    <property type="entry name" value="DNA_pol3_clamp-load_cplx_C"/>
</dbReference>
<feature type="domain" description="DNA polymerase III delta subunit-like C-terminal" evidence="10">
    <location>
        <begin position="221"/>
        <end position="341"/>
    </location>
</feature>
<dbReference type="Proteomes" id="UP000411588">
    <property type="component" value="Unassembled WGS sequence"/>
</dbReference>
<dbReference type="GeneID" id="66354872"/>
<keyword evidence="4 14" id="KW-0548">Nucleotidyltransferase</keyword>
<reference evidence="14" key="3">
    <citation type="journal article" date="2018" name="Genome Biol.">
        <title>SKESA: strategic k-mer extension for scrupulous assemblies.</title>
        <authorList>
            <person name="Souvorov A."/>
            <person name="Agarwala R."/>
            <person name="Lipman D.J."/>
        </authorList>
    </citation>
    <scope>NUCLEOTIDE SEQUENCE</scope>
    <source>
        <strain evidence="15">Clostridioides</strain>
        <strain evidence="14">HN1000</strain>
    </source>
</reference>
<dbReference type="Gene3D" id="1.20.272.10">
    <property type="match status" value="1"/>
</dbReference>
<reference evidence="16 19" key="2">
    <citation type="submission" date="2017-02" db="EMBL/GenBank/DDBJ databases">
        <authorList>
            <consortium name="Pathogen Informatics"/>
        </authorList>
    </citation>
    <scope>NUCLEOTIDE SEQUENCE [LARGE SCALE GENOMIC DNA]</scope>
    <source>
        <strain evidence="17">Clo34</strain>
        <strain evidence="21">clo34</strain>
        <strain evidence="20">tl291</strain>
        <strain evidence="18">Tl291</strain>
        <strain evidence="16 19">VRECD0157</strain>
    </source>
</reference>
<evidence type="ECO:0000313" key="13">
    <source>
        <dbReference type="EMBL" id="CDT33945.1"/>
    </source>
</evidence>
<dbReference type="InterPro" id="IPR048466">
    <property type="entry name" value="DNA_pol3_delta-like_C"/>
</dbReference>
<dbReference type="InterPro" id="IPR010372">
    <property type="entry name" value="DNA_pol3_delta_N"/>
</dbReference>
<dbReference type="InterPro" id="IPR005790">
    <property type="entry name" value="DNA_polIII_delta"/>
</dbReference>
<sequence length="347" mass="40268">MNYKDIIRNVKEKNFEKMYLFYGREYYLIENAIKAFKDSLNEGMLDFNLDIIDGKEIVLNQLISSIETLPFMDDRKIVIIKDFELLKGKKKNFTDSDEKYLIEHLDNIPDTTTIVFVVYGDVDKRKSLVKKIGNNGIVFDCDKLSDMDLFKWIKKSFALNDVIIDNSQIMYFIEQEGYRDKSSEKTLSDLENEINKISSFVGKGNNVTNDVIDKLSQKKVENDIFKLIDYIGEQNASNAMKILNDMIQEGESVLGIFSMIARQFKIIMQVRQLQLDGYSTKLIADKLKMHQFVVGKALKQTKNFSDDIIVEILNYILESDYKIKTGLIRDTLAVEMLVSRYCKREAI</sequence>
<evidence type="ECO:0000259" key="9">
    <source>
        <dbReference type="Pfam" id="PF06144"/>
    </source>
</evidence>
<evidence type="ECO:0000256" key="4">
    <source>
        <dbReference type="ARBA" id="ARBA00022695"/>
    </source>
</evidence>
<accession>A0A069AAZ5</accession>
<dbReference type="GO" id="GO:0009360">
    <property type="term" value="C:DNA polymerase III complex"/>
    <property type="evidence" value="ECO:0007669"/>
    <property type="project" value="InterPro"/>
</dbReference>
<gene>
    <name evidence="14" type="primary">holA</name>
    <name evidence="13" type="ORF">BN1095_440053</name>
    <name evidence="11" type="ORF">BN1096_520228</name>
    <name evidence="12" type="ORF">BN1097_630393</name>
    <name evidence="14" type="ORF">KRM00_002114</name>
    <name evidence="15" type="ORF">KRQ00_000932</name>
    <name evidence="18" type="ORF">SAMEA1402366_01380</name>
    <name evidence="17" type="ORF">SAMEA1402399_00262</name>
    <name evidence="16" type="ORF">SAMEA3375112_01677</name>
</gene>
<keyword evidence="6" id="KW-0239">DNA-directed DNA polymerase</keyword>
<dbReference type="RefSeq" id="WP_003430958.1">
    <property type="nucleotide sequence ID" value="NZ_AP025558.1"/>
</dbReference>
<reference evidence="14" key="4">
    <citation type="submission" date="2021-06" db="EMBL/GenBank/DDBJ databases">
        <authorList>
            <consortium name="NCBI Pathogen Detection Project"/>
        </authorList>
    </citation>
    <scope>NUCLEOTIDE SEQUENCE</scope>
    <source>
        <strain evidence="15">Clostridioides</strain>
        <strain evidence="14">HN1000</strain>
    </source>
</reference>
<dbReference type="EMBL" id="CAADAN010000001">
    <property type="protein sequence ID" value="VFD29223.1"/>
    <property type="molecule type" value="Genomic_DNA"/>
</dbReference>
<proteinExistence type="inferred from homology"/>
<feature type="domain" description="DNA polymerase III delta N-terminal" evidence="9">
    <location>
        <begin position="19"/>
        <end position="141"/>
    </location>
</feature>
<dbReference type="NCBIfam" id="TIGR01128">
    <property type="entry name" value="holA"/>
    <property type="match status" value="1"/>
</dbReference>
<evidence type="ECO:0000313" key="14">
    <source>
        <dbReference type="EMBL" id="HBH1542625.1"/>
    </source>
</evidence>
<dbReference type="EMBL" id="LK932402">
    <property type="protein sequence ID" value="CDS88096.1"/>
    <property type="molecule type" value="Genomic_DNA"/>
</dbReference>
<dbReference type="Gene3D" id="3.40.50.300">
    <property type="entry name" value="P-loop containing nucleotide triphosphate hydrolases"/>
    <property type="match status" value="1"/>
</dbReference>
<dbReference type="EMBL" id="DAEQIJ010000003">
    <property type="protein sequence ID" value="HBH2619197.1"/>
    <property type="molecule type" value="Genomic_DNA"/>
</dbReference>
<dbReference type="GO" id="GO:0003887">
    <property type="term" value="F:DNA-directed DNA polymerase activity"/>
    <property type="evidence" value="ECO:0007669"/>
    <property type="project" value="UniProtKB-KW"/>
</dbReference>
<evidence type="ECO:0000313" key="21">
    <source>
        <dbReference type="Proteomes" id="UP000411588"/>
    </source>
</evidence>
<evidence type="ECO:0000256" key="7">
    <source>
        <dbReference type="ARBA" id="ARBA00034754"/>
    </source>
</evidence>
<evidence type="ECO:0000313" key="11">
    <source>
        <dbReference type="EMBL" id="CDS85336.1"/>
    </source>
</evidence>
<dbReference type="GO" id="GO:0003677">
    <property type="term" value="F:DNA binding"/>
    <property type="evidence" value="ECO:0007669"/>
    <property type="project" value="InterPro"/>
</dbReference>
<comment type="catalytic activity">
    <reaction evidence="8">
        <text>DNA(n) + a 2'-deoxyribonucleoside 5'-triphosphate = DNA(n+1) + diphosphate</text>
        <dbReference type="Rhea" id="RHEA:22508"/>
        <dbReference type="Rhea" id="RHEA-COMP:17339"/>
        <dbReference type="Rhea" id="RHEA-COMP:17340"/>
        <dbReference type="ChEBI" id="CHEBI:33019"/>
        <dbReference type="ChEBI" id="CHEBI:61560"/>
        <dbReference type="ChEBI" id="CHEBI:173112"/>
        <dbReference type="EC" id="2.7.7.7"/>
    </reaction>
</comment>
<evidence type="ECO:0000256" key="5">
    <source>
        <dbReference type="ARBA" id="ARBA00022705"/>
    </source>
</evidence>
<evidence type="ECO:0000256" key="6">
    <source>
        <dbReference type="ARBA" id="ARBA00022932"/>
    </source>
</evidence>
<evidence type="ECO:0000256" key="2">
    <source>
        <dbReference type="ARBA" id="ARBA00017703"/>
    </source>
</evidence>
<dbReference type="Proteomes" id="UP000372533">
    <property type="component" value="Unassembled WGS sequence"/>
</dbReference>
<comment type="similarity">
    <text evidence="7">Belongs to the DNA polymerase HolA subunit family.</text>
</comment>
<evidence type="ECO:0000313" key="20">
    <source>
        <dbReference type="Proteomes" id="UP000372533"/>
    </source>
</evidence>
<dbReference type="EC" id="2.7.7.7" evidence="1"/>
<dbReference type="InterPro" id="IPR027417">
    <property type="entry name" value="P-loop_NTPase"/>
</dbReference>
<dbReference type="SUPFAM" id="SSF52540">
    <property type="entry name" value="P-loop containing nucleoside triphosphate hydrolases"/>
    <property type="match status" value="1"/>
</dbReference>
<dbReference type="PANTHER" id="PTHR34388:SF1">
    <property type="entry name" value="DNA POLYMERASE III SUBUNIT DELTA"/>
    <property type="match status" value="1"/>
</dbReference>
<dbReference type="PANTHER" id="PTHR34388">
    <property type="entry name" value="DNA POLYMERASE III SUBUNIT DELTA"/>
    <property type="match status" value="1"/>
</dbReference>
<evidence type="ECO:0000313" key="18">
    <source>
        <dbReference type="EMBL" id="VHY02628.1"/>
    </source>
</evidence>
<evidence type="ECO:0000259" key="10">
    <source>
        <dbReference type="Pfam" id="PF21694"/>
    </source>
</evidence>
<dbReference type="PATRIC" id="fig|1496.1371.peg.207"/>
<evidence type="ECO:0000256" key="1">
    <source>
        <dbReference type="ARBA" id="ARBA00012417"/>
    </source>
</evidence>
<evidence type="ECO:0000313" key="15">
    <source>
        <dbReference type="EMBL" id="HBH2619197.1"/>
    </source>
</evidence>
<evidence type="ECO:0000256" key="3">
    <source>
        <dbReference type="ARBA" id="ARBA00022679"/>
    </source>
</evidence>
<dbReference type="Proteomes" id="UP000879542">
    <property type="component" value="Unassembled WGS sequence"/>
</dbReference>
<evidence type="ECO:0000313" key="16">
    <source>
        <dbReference type="EMBL" id="SJS27867.1"/>
    </source>
</evidence>
<dbReference type="AlphaFoldDB" id="A0A069AAZ5"/>
<dbReference type="EMBL" id="FUPS01000005">
    <property type="protein sequence ID" value="SJS27867.1"/>
    <property type="molecule type" value="Genomic_DNA"/>
</dbReference>
<organism evidence="11">
    <name type="scientific">Clostridioides difficile</name>
    <name type="common">Peptoclostridium difficile</name>
    <dbReference type="NCBI Taxonomy" id="1496"/>
    <lineage>
        <taxon>Bacteria</taxon>
        <taxon>Bacillati</taxon>
        <taxon>Bacillota</taxon>
        <taxon>Clostridia</taxon>
        <taxon>Peptostreptococcales</taxon>
        <taxon>Peptostreptococcaceae</taxon>
        <taxon>Clostridioides</taxon>
    </lineage>
</organism>
<dbReference type="SUPFAM" id="SSF48019">
    <property type="entry name" value="post-AAA+ oligomerization domain-like"/>
    <property type="match status" value="1"/>
</dbReference>
<keyword evidence="5" id="KW-0235">DNA replication</keyword>
<protein>
    <recommendedName>
        <fullName evidence="2">DNA polymerase III subunit delta</fullName>
        <ecNumber evidence="1">2.7.7.7</ecNumber>
    </recommendedName>
</protein>
<dbReference type="EMBL" id="LK933116">
    <property type="protein sequence ID" value="CDT33945.1"/>
    <property type="molecule type" value="Genomic_DNA"/>
</dbReference>